<gene>
    <name evidence="3" type="ORF">L484_013014</name>
</gene>
<proteinExistence type="inferred from homology"/>
<keyword evidence="3" id="KW-0645">Protease</keyword>
<organism evidence="3 4">
    <name type="scientific">Morus notabilis</name>
    <dbReference type="NCBI Taxonomy" id="981085"/>
    <lineage>
        <taxon>Eukaryota</taxon>
        <taxon>Viridiplantae</taxon>
        <taxon>Streptophyta</taxon>
        <taxon>Embryophyta</taxon>
        <taxon>Tracheophyta</taxon>
        <taxon>Spermatophyta</taxon>
        <taxon>Magnoliopsida</taxon>
        <taxon>eudicotyledons</taxon>
        <taxon>Gunneridae</taxon>
        <taxon>Pentapetalae</taxon>
        <taxon>rosids</taxon>
        <taxon>fabids</taxon>
        <taxon>Rosales</taxon>
        <taxon>Moraceae</taxon>
        <taxon>Moreae</taxon>
        <taxon>Morus</taxon>
    </lineage>
</organism>
<dbReference type="GO" id="GO:0004185">
    <property type="term" value="F:serine-type carboxypeptidase activity"/>
    <property type="evidence" value="ECO:0007669"/>
    <property type="project" value="InterPro"/>
</dbReference>
<keyword evidence="2" id="KW-1133">Transmembrane helix</keyword>
<dbReference type="GO" id="GO:0016747">
    <property type="term" value="F:acyltransferase activity, transferring groups other than amino-acyl groups"/>
    <property type="evidence" value="ECO:0007669"/>
    <property type="project" value="TreeGrafter"/>
</dbReference>
<protein>
    <submittedName>
        <fullName evidence="3">Serine carboxypeptidase-like 18</fullName>
    </submittedName>
</protein>
<keyword evidence="3" id="KW-0378">Hydrolase</keyword>
<name>W9S3G4_9ROSA</name>
<dbReference type="GO" id="GO:0006508">
    <property type="term" value="P:proteolysis"/>
    <property type="evidence" value="ECO:0007669"/>
    <property type="project" value="InterPro"/>
</dbReference>
<dbReference type="AlphaFoldDB" id="W9S3G4"/>
<keyword evidence="2" id="KW-0472">Membrane</keyword>
<dbReference type="Proteomes" id="UP000030645">
    <property type="component" value="Unassembled WGS sequence"/>
</dbReference>
<dbReference type="EMBL" id="KE345719">
    <property type="protein sequence ID" value="EXC12636.1"/>
    <property type="molecule type" value="Genomic_DNA"/>
</dbReference>
<keyword evidence="3" id="KW-0121">Carboxypeptidase</keyword>
<dbReference type="InterPro" id="IPR001563">
    <property type="entry name" value="Peptidase_S10"/>
</dbReference>
<dbReference type="PRINTS" id="PR00724">
    <property type="entry name" value="CRBOXYPTASEC"/>
</dbReference>
<dbReference type="InterPro" id="IPR029058">
    <property type="entry name" value="AB_hydrolase_fold"/>
</dbReference>
<dbReference type="Pfam" id="PF00450">
    <property type="entry name" value="Peptidase_S10"/>
    <property type="match status" value="1"/>
</dbReference>
<comment type="similarity">
    <text evidence="1">Belongs to the peptidase S10 family.</text>
</comment>
<reference evidence="4" key="1">
    <citation type="submission" date="2013-01" db="EMBL/GenBank/DDBJ databases">
        <title>Draft Genome Sequence of a Mulberry Tree, Morus notabilis C.K. Schneid.</title>
        <authorList>
            <person name="He N."/>
            <person name="Zhao S."/>
        </authorList>
    </citation>
    <scope>NUCLEOTIDE SEQUENCE</scope>
</reference>
<keyword evidence="2" id="KW-0812">Transmembrane</keyword>
<keyword evidence="4" id="KW-1185">Reference proteome</keyword>
<dbReference type="GO" id="GO:0019748">
    <property type="term" value="P:secondary metabolic process"/>
    <property type="evidence" value="ECO:0007669"/>
    <property type="project" value="TreeGrafter"/>
</dbReference>
<dbReference type="Gene3D" id="3.40.50.1820">
    <property type="entry name" value="alpha/beta hydrolase"/>
    <property type="match status" value="1"/>
</dbReference>
<sequence>MDTIRHFTKVFKCTYIHLFIYCLILFSDSVVPSSSIVKSLPGFPGPLPFNLETGYIAVDEKEDVQFFYYFVESEGSPRDDPLMLWFTGGPFCSGFSSLAIGIGPILFNKIEYNGSLPTLTLNPNSWTKAASIIFIDAPAGSGFSYSRSLEGYQTGELLLAHQIFNFLKKWLLSHPKFISNPLYLGGQSYGGIIIPLVAQEVAKSIEAGHTPKFNFRGYLLGNPLTDLNIDWNSNVSFAHRMGLIPDELYEAVKITCKEQYRGNYDKNSSCANNLNAILHCTEKLNDQHILEPKCTTYTANGKTEFINRKSLLEKPSPDFPEFECRSYNSLLIHSWANNEAVQRALHIQKGTIETWIRCPDNVPHKFQATSVILYHQHLHSRGYKALIYSGDHDMLVPYIGTQTWIKSLNIPIVSTWRPWLVNDQIAGVVDIQPRSTGLRSAFPCSKDGSRTTLSNSTYCTETIIFAAASVFPLQPQTDPRPANISAAAGLAEPKQFVRCVF</sequence>
<dbReference type="SUPFAM" id="SSF53474">
    <property type="entry name" value="alpha/beta-Hydrolases"/>
    <property type="match status" value="1"/>
</dbReference>
<evidence type="ECO:0000313" key="3">
    <source>
        <dbReference type="EMBL" id="EXC12636.1"/>
    </source>
</evidence>
<evidence type="ECO:0000256" key="2">
    <source>
        <dbReference type="SAM" id="Phobius"/>
    </source>
</evidence>
<dbReference type="PANTHER" id="PTHR11802:SF450">
    <property type="entry name" value="SERINE CARBOXYPEPTIDASE-LIKE 7"/>
    <property type="match status" value="1"/>
</dbReference>
<dbReference type="eggNOG" id="KOG1282">
    <property type="taxonomic scope" value="Eukaryota"/>
</dbReference>
<dbReference type="Gene3D" id="3.40.50.12670">
    <property type="match status" value="1"/>
</dbReference>
<feature type="transmembrane region" description="Helical" evidence="2">
    <location>
        <begin position="12"/>
        <end position="31"/>
    </location>
</feature>
<accession>W9S3G4</accession>
<dbReference type="PANTHER" id="PTHR11802">
    <property type="entry name" value="SERINE PROTEASE FAMILY S10 SERINE CARBOXYPEPTIDASE"/>
    <property type="match status" value="1"/>
</dbReference>
<dbReference type="FunFam" id="3.40.50.1820:FF:000072">
    <property type="entry name" value="Serine carboxypeptidase-like 19"/>
    <property type="match status" value="1"/>
</dbReference>
<evidence type="ECO:0000313" key="4">
    <source>
        <dbReference type="Proteomes" id="UP000030645"/>
    </source>
</evidence>
<evidence type="ECO:0000256" key="1">
    <source>
        <dbReference type="ARBA" id="ARBA00009431"/>
    </source>
</evidence>